<dbReference type="EMBL" id="CACTIH010005599">
    <property type="protein sequence ID" value="CAA2998634.1"/>
    <property type="molecule type" value="Genomic_DNA"/>
</dbReference>
<evidence type="ECO:0000256" key="1">
    <source>
        <dbReference type="SAM" id="MobiDB-lite"/>
    </source>
</evidence>
<evidence type="ECO:0000313" key="2">
    <source>
        <dbReference type="EMBL" id="CAA2998634.1"/>
    </source>
</evidence>
<proteinExistence type="predicted"/>
<keyword evidence="3" id="KW-1185">Reference proteome</keyword>
<sequence>MMPEVSDLENDPISSISLILKDHWRYTLILSIVGKYRAVVNLDESPKALKVMTLKLRTWIMLLEIIEEDRSIAELQIDGPQVEIEDMKMITQVVHKELSETKEATESDEENGLEDFGRPSPVV</sequence>
<name>A0A8S0T2M0_OLEEU</name>
<feature type="region of interest" description="Disordered" evidence="1">
    <location>
        <begin position="98"/>
        <end position="123"/>
    </location>
</feature>
<accession>A0A8S0T2M0</accession>
<dbReference type="Gramene" id="OE9A032878T1">
    <property type="protein sequence ID" value="OE9A032878C1"/>
    <property type="gene ID" value="OE9A032878"/>
</dbReference>
<organism evidence="2 3">
    <name type="scientific">Olea europaea subsp. europaea</name>
    <dbReference type="NCBI Taxonomy" id="158383"/>
    <lineage>
        <taxon>Eukaryota</taxon>
        <taxon>Viridiplantae</taxon>
        <taxon>Streptophyta</taxon>
        <taxon>Embryophyta</taxon>
        <taxon>Tracheophyta</taxon>
        <taxon>Spermatophyta</taxon>
        <taxon>Magnoliopsida</taxon>
        <taxon>eudicotyledons</taxon>
        <taxon>Gunneridae</taxon>
        <taxon>Pentapetalae</taxon>
        <taxon>asterids</taxon>
        <taxon>lamiids</taxon>
        <taxon>Lamiales</taxon>
        <taxon>Oleaceae</taxon>
        <taxon>Oleeae</taxon>
        <taxon>Olea</taxon>
    </lineage>
</organism>
<gene>
    <name evidence="2" type="ORF">OLEA9_A032878</name>
</gene>
<evidence type="ECO:0000313" key="3">
    <source>
        <dbReference type="Proteomes" id="UP000594638"/>
    </source>
</evidence>
<dbReference type="Proteomes" id="UP000594638">
    <property type="component" value="Unassembled WGS sequence"/>
</dbReference>
<dbReference type="AlphaFoldDB" id="A0A8S0T2M0"/>
<protein>
    <submittedName>
        <fullName evidence="2">Uncharacterized protein</fullName>
    </submittedName>
</protein>
<reference evidence="2 3" key="1">
    <citation type="submission" date="2019-12" db="EMBL/GenBank/DDBJ databases">
        <authorList>
            <person name="Alioto T."/>
            <person name="Alioto T."/>
            <person name="Gomez Garrido J."/>
        </authorList>
    </citation>
    <scope>NUCLEOTIDE SEQUENCE [LARGE SCALE GENOMIC DNA]</scope>
</reference>
<comment type="caution">
    <text evidence="2">The sequence shown here is derived from an EMBL/GenBank/DDBJ whole genome shotgun (WGS) entry which is preliminary data.</text>
</comment>